<evidence type="ECO:0000313" key="3">
    <source>
        <dbReference type="Proteomes" id="UP000199119"/>
    </source>
</evidence>
<dbReference type="OrthoDB" id="8582704at2"/>
<gene>
    <name evidence="2" type="ORF">SAMN04489711_107165</name>
</gene>
<dbReference type="EMBL" id="FONX01000007">
    <property type="protein sequence ID" value="SFE92888.1"/>
    <property type="molecule type" value="Genomic_DNA"/>
</dbReference>
<dbReference type="AlphaFoldDB" id="A0A1I2EK99"/>
<name>A0A1I2EK99_9BURK</name>
<keyword evidence="3" id="KW-1185">Reference proteome</keyword>
<keyword evidence="1" id="KW-0145">Chemotaxis</keyword>
<dbReference type="GO" id="GO:0006935">
    <property type="term" value="P:chemotaxis"/>
    <property type="evidence" value="ECO:0007669"/>
    <property type="project" value="UniProtKB-KW"/>
</dbReference>
<reference evidence="3" key="1">
    <citation type="submission" date="2016-10" db="EMBL/GenBank/DDBJ databases">
        <authorList>
            <person name="Varghese N."/>
            <person name="Submissions S."/>
        </authorList>
    </citation>
    <scope>NUCLEOTIDE SEQUENCE [LARGE SCALE GENOMIC DNA]</scope>
    <source>
        <strain evidence="3">DSM 27981</strain>
    </source>
</reference>
<dbReference type="Proteomes" id="UP000199119">
    <property type="component" value="Unassembled WGS sequence"/>
</dbReference>
<proteinExistence type="predicted"/>
<accession>A0A1I2EK99</accession>
<protein>
    <submittedName>
        <fullName evidence="2">Chemotaxis phosphatase CheX</fullName>
    </submittedName>
</protein>
<organism evidence="2 3">
    <name type="scientific">Paracidovorax wautersii</name>
    <dbReference type="NCBI Taxonomy" id="1177982"/>
    <lineage>
        <taxon>Bacteria</taxon>
        <taxon>Pseudomonadati</taxon>
        <taxon>Pseudomonadota</taxon>
        <taxon>Betaproteobacteria</taxon>
        <taxon>Burkholderiales</taxon>
        <taxon>Comamonadaceae</taxon>
        <taxon>Paracidovorax</taxon>
    </lineage>
</organism>
<dbReference type="STRING" id="1177982.SAMN04489711_107165"/>
<evidence type="ECO:0000256" key="1">
    <source>
        <dbReference type="ARBA" id="ARBA00022500"/>
    </source>
</evidence>
<dbReference type="Gene3D" id="3.40.1550.10">
    <property type="entry name" value="CheC-like"/>
    <property type="match status" value="1"/>
</dbReference>
<dbReference type="RefSeq" id="WP_092939790.1">
    <property type="nucleotide sequence ID" value="NZ_FONX01000007.1"/>
</dbReference>
<evidence type="ECO:0000313" key="2">
    <source>
        <dbReference type="EMBL" id="SFE92888.1"/>
    </source>
</evidence>
<dbReference type="InterPro" id="IPR028976">
    <property type="entry name" value="CheC-like_sf"/>
</dbReference>
<sequence length="355" mass="38509">METALPEIENAPADAEAADAAAAAANGAAPEPAALVSKVLVIETDAGALAAIRDFCDAHGLQGHKVHPLNVPAVLRSRIDLGAVFVGAELQGAVTDGLALARDIAWLRPELPLFLRMDGMPEAEAEAAAIALQREPSVVRYTLAEIDALKAEVDRKLFDRVYPTSLVRTLGEMTQAALASQFKGMQVRLDPPYVVRDRLIHGELFTLIPMETPWCRGFMTLQTDAGSLRRAVAAGRTAFSAEESADFRNLNAILGELTNLVWGAFRNRFGTEGASGSFGVQVPIIVNHLHRYISFGTESPQLCFKCQLWAPEDPEATAITIYQRFAFSLSWAPELYRESEALLSGFVESGELELF</sequence>